<dbReference type="EMBL" id="FNQC01000002">
    <property type="protein sequence ID" value="SDY66155.1"/>
    <property type="molecule type" value="Genomic_DNA"/>
</dbReference>
<dbReference type="PANTHER" id="PTHR16026:SF0">
    <property type="entry name" value="CARTILAGE ACIDIC PROTEIN 1"/>
    <property type="match status" value="1"/>
</dbReference>
<accession>A0A1H3LQN5</accession>
<dbReference type="SUPFAM" id="SSF69318">
    <property type="entry name" value="Integrin alpha N-terminal domain"/>
    <property type="match status" value="2"/>
</dbReference>
<dbReference type="Pfam" id="PF13517">
    <property type="entry name" value="FG-GAP_3"/>
    <property type="match status" value="5"/>
</dbReference>
<dbReference type="PROSITE" id="PS51257">
    <property type="entry name" value="PROKAR_LIPOPROTEIN"/>
    <property type="match status" value="1"/>
</dbReference>
<protein>
    <submittedName>
        <fullName evidence="3">Repeat domain-containing protein</fullName>
    </submittedName>
</protein>
<reference evidence="3 4" key="1">
    <citation type="submission" date="2016-10" db="EMBL/GenBank/DDBJ databases">
        <authorList>
            <person name="Varghese N."/>
            <person name="Submissions S."/>
        </authorList>
    </citation>
    <scope>NUCLEOTIDE SEQUENCE [LARGE SCALE GENOMIC DNA]</scope>
    <source>
        <strain evidence="3 4">DSM 17997</strain>
    </source>
</reference>
<feature type="domain" description="ASPIC/UnbV" evidence="2">
    <location>
        <begin position="539"/>
        <end position="605"/>
    </location>
</feature>
<name>A0A1H3LQN5_9BACT</name>
<keyword evidence="1" id="KW-0732">Signal</keyword>
<evidence type="ECO:0000259" key="2">
    <source>
        <dbReference type="Pfam" id="PF07593"/>
    </source>
</evidence>
<dbReference type="InterPro" id="IPR028994">
    <property type="entry name" value="Integrin_alpha_N"/>
</dbReference>
<organism evidence="3 4">
    <name type="scientific">Rhodonellum ikkaensis</name>
    <dbReference type="NCBI Taxonomy" id="336829"/>
    <lineage>
        <taxon>Bacteria</taxon>
        <taxon>Pseudomonadati</taxon>
        <taxon>Bacteroidota</taxon>
        <taxon>Cytophagia</taxon>
        <taxon>Cytophagales</taxon>
        <taxon>Cytophagaceae</taxon>
        <taxon>Rhodonellum</taxon>
    </lineage>
</organism>
<evidence type="ECO:0000313" key="3">
    <source>
        <dbReference type="EMBL" id="SDY66155.1"/>
    </source>
</evidence>
<proteinExistence type="predicted"/>
<evidence type="ECO:0000256" key="1">
    <source>
        <dbReference type="ARBA" id="ARBA00022729"/>
    </source>
</evidence>
<gene>
    <name evidence="3" type="ORF">SAMN05444412_102143</name>
</gene>
<dbReference type="RefSeq" id="WP_031327031.1">
    <property type="nucleotide sequence ID" value="NZ_FNQC01000002.1"/>
</dbReference>
<dbReference type="PANTHER" id="PTHR16026">
    <property type="entry name" value="CARTILAGE ACIDIC PROTEIN 1"/>
    <property type="match status" value="1"/>
</dbReference>
<sequence length="1116" mass="123817">MCDFTSRVCLTVLIMVLVISCDPPTSEEKVVALPVDQPLFNLVSPENSGIHFNNLLTETLNTNVLVYEYFYNGGGVAVGDLNGDGLDDLYFTGNMVPNQLYLNKGNLKFEDITDLAGVAGRNGPWTTGVTMADVNGDGRLDIYVCYSGNMPSEKRKNQLFINNGPNENGIPTFSEEAAAYGLAIDSYSTQALFFDYDKDGDLDMFLLNHNPKSLPILDESSTAEVLKYKDPSGSQLFRNDNGKFVEVTEKAGIQNSALSYGLGVGVADLNGDDWPDIYISNDYTAPDFLYINNKNGTFTDVSKSALGHISQFSMGNDLADINNDGLVDIYTLDMLPESNKRQKLLMAPDNYEKFDFMVNVGFHHQYMRNMLHLNNGDGSFSEIGQLAGVSNTDWSWAALFADYDNDGLKDLLVTNGYNRDYTNMDFLKYMGDFVQHQSNLKREDILGLVSKIPASDIGNYVFKNKDGLQFENVTDKWGLKPIANSNGAAYADLDNDGDLDLIINNVNEKGFVYENLSNTKENNHFLKIKLEGAKQNTSGLGAKVILYHDGITQMIEQMPTRGYQSSVSPILHFGLGASQKVDSLKVRWLGGDEQTLFSTTANQLLVLKESEAKKGGFSTKKANAPLFKKSTLAPFSLPNPYSGINDFKRQPLMISPISGTRSAMAKGELKEVGSNAVYIGGLAGIAGQLFVQKPNKNFMALPKLEWTEKYRGSEDTDALFFDANGDGFPDLYVASGGYGNYLPEDPLLQDRLYLNDGKGGWLDGTENLPKMPTSTSVVAAADINGDGFLDLYVGSRVVPGRYPEIPTSYILINDGMGNFTDQTDKFSKELKHIGMVTDAAWIDLNGDNLLDLVVVGEWMPITVFINTGERLEERTFDFFDRNYSGWWNTLTVEDLNGDGRPDLLVGNHGTNSQVKASFEQPAELYAKDFDQNGSMDPIFNFYIQDKKYPYLTRDELFDQFASKRNKFLTYESFSEAQMEYIFSPEELDGAQVLEANFLKTAFFTLESNGKFKLQELPVQVQFAPVYAIEWIPAQNGKEGHLIFAGNAETARLRLGKSDANYGVVLKVNQKGEMEYLPQPISGLGLRGDVRNILTLGEGKSLFYINKEGISVYEMQK</sequence>
<dbReference type="InterPro" id="IPR027039">
    <property type="entry name" value="Crtac1"/>
</dbReference>
<keyword evidence="4" id="KW-1185">Reference proteome</keyword>
<evidence type="ECO:0000313" key="4">
    <source>
        <dbReference type="Proteomes" id="UP000199663"/>
    </source>
</evidence>
<dbReference type="InterPro" id="IPR013517">
    <property type="entry name" value="FG-GAP"/>
</dbReference>
<dbReference type="Gene3D" id="2.130.10.130">
    <property type="entry name" value="Integrin alpha, N-terminal"/>
    <property type="match status" value="3"/>
</dbReference>
<dbReference type="Pfam" id="PF07593">
    <property type="entry name" value="UnbV_ASPIC"/>
    <property type="match status" value="1"/>
</dbReference>
<comment type="caution">
    <text evidence="3">The sequence shown here is derived from an EMBL/GenBank/DDBJ whole genome shotgun (WGS) entry which is preliminary data.</text>
</comment>
<dbReference type="Proteomes" id="UP000199663">
    <property type="component" value="Unassembled WGS sequence"/>
</dbReference>
<dbReference type="InterPro" id="IPR011519">
    <property type="entry name" value="UnbV_ASPIC"/>
</dbReference>